<reference evidence="11 12" key="1">
    <citation type="submission" date="2020-03" db="EMBL/GenBank/DDBJ databases">
        <authorList>
            <person name="Picone N."/>
        </authorList>
    </citation>
    <scope>NUCLEOTIDE SEQUENCE [LARGE SCALE GENOMIC DNA]</scope>
    <source>
        <strain evidence="11">NSCAC1</strain>
    </source>
</reference>
<organism evidence="11 12">
    <name type="scientific">Candidatus Nitrosacidococcus tergens</name>
    <dbReference type="NCBI Taxonomy" id="553981"/>
    <lineage>
        <taxon>Bacteria</taxon>
        <taxon>Pseudomonadati</taxon>
        <taxon>Pseudomonadota</taxon>
        <taxon>Gammaproteobacteria</taxon>
        <taxon>Chromatiales</taxon>
        <taxon>Chromatiaceae</taxon>
        <taxon>Candidatus Nitrosacidococcus</taxon>
    </lineage>
</organism>
<evidence type="ECO:0000256" key="2">
    <source>
        <dbReference type="ARBA" id="ARBA00008711"/>
    </source>
</evidence>
<evidence type="ECO:0000313" key="11">
    <source>
        <dbReference type="EMBL" id="CAB1275169.1"/>
    </source>
</evidence>
<evidence type="ECO:0000256" key="7">
    <source>
        <dbReference type="ARBA" id="ARBA00023204"/>
    </source>
</evidence>
<comment type="similarity">
    <text evidence="2">Belongs to the MGMT family.</text>
</comment>
<dbReference type="RefSeq" id="WP_197744880.1">
    <property type="nucleotide sequence ID" value="NZ_LR778175.1"/>
</dbReference>
<dbReference type="CDD" id="cd06445">
    <property type="entry name" value="ATase"/>
    <property type="match status" value="1"/>
</dbReference>
<dbReference type="InterPro" id="IPR014048">
    <property type="entry name" value="MethylDNA_cys_MeTrfase_DNA-bd"/>
</dbReference>
<dbReference type="PANTHER" id="PTHR10815">
    <property type="entry name" value="METHYLATED-DNA--PROTEIN-CYSTEINE METHYLTRANSFERASE"/>
    <property type="match status" value="1"/>
</dbReference>
<comment type="catalytic activity">
    <reaction evidence="1">
        <text>a 4-O-methyl-thymidine in DNA + L-cysteinyl-[protein] = a thymidine in DNA + S-methyl-L-cysteinyl-[protein]</text>
        <dbReference type="Rhea" id="RHEA:53428"/>
        <dbReference type="Rhea" id="RHEA-COMP:10131"/>
        <dbReference type="Rhea" id="RHEA-COMP:10132"/>
        <dbReference type="Rhea" id="RHEA-COMP:13555"/>
        <dbReference type="Rhea" id="RHEA-COMP:13556"/>
        <dbReference type="ChEBI" id="CHEBI:29950"/>
        <dbReference type="ChEBI" id="CHEBI:82612"/>
        <dbReference type="ChEBI" id="CHEBI:137386"/>
        <dbReference type="ChEBI" id="CHEBI:137387"/>
        <dbReference type="EC" id="2.1.1.63"/>
    </reaction>
</comment>
<dbReference type="Pfam" id="PF01035">
    <property type="entry name" value="DNA_binding_1"/>
    <property type="match status" value="1"/>
</dbReference>
<keyword evidence="7" id="KW-0234">DNA repair</keyword>
<gene>
    <name evidence="11" type="ORF">NSCAC_0532</name>
</gene>
<name>A0A7G1Q938_9GAMM</name>
<dbReference type="FunFam" id="1.10.10.10:FF:000214">
    <property type="entry name" value="Methylated-DNA--protein-cysteine methyltransferase"/>
    <property type="match status" value="1"/>
</dbReference>
<evidence type="ECO:0000259" key="9">
    <source>
        <dbReference type="Pfam" id="PF01035"/>
    </source>
</evidence>
<dbReference type="AlphaFoldDB" id="A0A7G1Q938"/>
<feature type="domain" description="Methylated-DNA-[protein]-cysteine S-methyltransferase DNA binding" evidence="9">
    <location>
        <begin position="75"/>
        <end position="155"/>
    </location>
</feature>
<evidence type="ECO:0000256" key="5">
    <source>
        <dbReference type="ARBA" id="ARBA00022679"/>
    </source>
</evidence>
<keyword evidence="12" id="KW-1185">Reference proteome</keyword>
<dbReference type="PANTHER" id="PTHR10815:SF13">
    <property type="entry name" value="METHYLATED-DNA--PROTEIN-CYSTEINE METHYLTRANSFERASE"/>
    <property type="match status" value="1"/>
</dbReference>
<evidence type="ECO:0000256" key="3">
    <source>
        <dbReference type="ARBA" id="ARBA00011918"/>
    </source>
</evidence>
<dbReference type="InterPro" id="IPR036631">
    <property type="entry name" value="MGMT_N_sf"/>
</dbReference>
<keyword evidence="4 11" id="KW-0489">Methyltransferase</keyword>
<dbReference type="SUPFAM" id="SSF46767">
    <property type="entry name" value="Methylated DNA-protein cysteine methyltransferase, C-terminal domain"/>
    <property type="match status" value="1"/>
</dbReference>
<dbReference type="NCBIfam" id="TIGR00589">
    <property type="entry name" value="ogt"/>
    <property type="match status" value="1"/>
</dbReference>
<keyword evidence="6" id="KW-0227">DNA damage</keyword>
<evidence type="ECO:0000256" key="8">
    <source>
        <dbReference type="ARBA" id="ARBA00049348"/>
    </source>
</evidence>
<accession>A0A7G1Q938</accession>
<dbReference type="KEGG" id="ntg:NSCAC_0532"/>
<dbReference type="GO" id="GO:0006281">
    <property type="term" value="P:DNA repair"/>
    <property type="evidence" value="ECO:0007669"/>
    <property type="project" value="UniProtKB-KW"/>
</dbReference>
<evidence type="ECO:0000259" key="10">
    <source>
        <dbReference type="Pfam" id="PF02870"/>
    </source>
</evidence>
<keyword evidence="5 11" id="KW-0808">Transferase</keyword>
<dbReference type="InterPro" id="IPR036217">
    <property type="entry name" value="MethylDNA_cys_MeTrfase_DNAb"/>
</dbReference>
<dbReference type="GO" id="GO:0032259">
    <property type="term" value="P:methylation"/>
    <property type="evidence" value="ECO:0007669"/>
    <property type="project" value="UniProtKB-KW"/>
</dbReference>
<dbReference type="Gene3D" id="1.10.10.10">
    <property type="entry name" value="Winged helix-like DNA-binding domain superfamily/Winged helix DNA-binding domain"/>
    <property type="match status" value="1"/>
</dbReference>
<evidence type="ECO:0000256" key="1">
    <source>
        <dbReference type="ARBA" id="ARBA00001286"/>
    </source>
</evidence>
<sequence>MIHDGYVAVFTTPLGKLGISTCETGVTGLSFLPPETPDFMAATSLVKKVFSQLQAYFINPQMNFELPMLPEGTFFQKKVWQALCTIPSGTTLTYGALAQQLKTSPRAIGGACRSNPLPIFIPCHRIVSQQGLGGYSGSVEGPNLDIKSWLLTHEGHSIEYG</sequence>
<dbReference type="Pfam" id="PF02870">
    <property type="entry name" value="Methyltransf_1N"/>
    <property type="match status" value="1"/>
</dbReference>
<dbReference type="GO" id="GO:0003908">
    <property type="term" value="F:methylated-DNA-[protein]-cysteine S-methyltransferase activity"/>
    <property type="evidence" value="ECO:0007669"/>
    <property type="project" value="UniProtKB-EC"/>
</dbReference>
<dbReference type="Gene3D" id="3.30.160.70">
    <property type="entry name" value="Methylated DNA-protein cysteine methyltransferase domain"/>
    <property type="match status" value="1"/>
</dbReference>
<evidence type="ECO:0000256" key="4">
    <source>
        <dbReference type="ARBA" id="ARBA00022603"/>
    </source>
</evidence>
<dbReference type="Proteomes" id="UP000516072">
    <property type="component" value="Chromosome"/>
</dbReference>
<dbReference type="PROSITE" id="PS00374">
    <property type="entry name" value="MGMT"/>
    <property type="match status" value="1"/>
</dbReference>
<evidence type="ECO:0000313" key="12">
    <source>
        <dbReference type="Proteomes" id="UP000516072"/>
    </source>
</evidence>
<protein>
    <recommendedName>
        <fullName evidence="3">methylated-DNA--[protein]-cysteine S-methyltransferase</fullName>
        <ecNumber evidence="3">2.1.1.63</ecNumber>
    </recommendedName>
</protein>
<evidence type="ECO:0000256" key="6">
    <source>
        <dbReference type="ARBA" id="ARBA00022763"/>
    </source>
</evidence>
<dbReference type="InterPro" id="IPR001497">
    <property type="entry name" value="MethylDNA_cys_MeTrfase_AS"/>
</dbReference>
<dbReference type="EMBL" id="LR778175">
    <property type="protein sequence ID" value="CAB1275169.1"/>
    <property type="molecule type" value="Genomic_DNA"/>
</dbReference>
<proteinExistence type="inferred from homology"/>
<comment type="catalytic activity">
    <reaction evidence="8">
        <text>a 6-O-methyl-2'-deoxyguanosine in DNA + L-cysteinyl-[protein] = S-methyl-L-cysteinyl-[protein] + a 2'-deoxyguanosine in DNA</text>
        <dbReference type="Rhea" id="RHEA:24000"/>
        <dbReference type="Rhea" id="RHEA-COMP:10131"/>
        <dbReference type="Rhea" id="RHEA-COMP:10132"/>
        <dbReference type="Rhea" id="RHEA-COMP:11367"/>
        <dbReference type="Rhea" id="RHEA-COMP:11368"/>
        <dbReference type="ChEBI" id="CHEBI:29950"/>
        <dbReference type="ChEBI" id="CHEBI:82612"/>
        <dbReference type="ChEBI" id="CHEBI:85445"/>
        <dbReference type="ChEBI" id="CHEBI:85448"/>
        <dbReference type="EC" id="2.1.1.63"/>
    </reaction>
</comment>
<dbReference type="InterPro" id="IPR008332">
    <property type="entry name" value="MethylG_MeTrfase_N"/>
</dbReference>
<dbReference type="SUPFAM" id="SSF53155">
    <property type="entry name" value="Methylated DNA-protein cysteine methyltransferase domain"/>
    <property type="match status" value="1"/>
</dbReference>
<feature type="domain" description="Methylguanine DNA methyltransferase ribonuclease-like" evidence="10">
    <location>
        <begin position="7"/>
        <end position="68"/>
    </location>
</feature>
<dbReference type="EC" id="2.1.1.63" evidence="3"/>
<dbReference type="InterPro" id="IPR036388">
    <property type="entry name" value="WH-like_DNA-bd_sf"/>
</dbReference>